<protein>
    <recommendedName>
        <fullName evidence="2">PH domain-containing protein</fullName>
    </recommendedName>
</protein>
<dbReference type="EMBL" id="LAVV01009291">
    <property type="protein sequence ID" value="KNZ50849.1"/>
    <property type="molecule type" value="Genomic_DNA"/>
</dbReference>
<feature type="region of interest" description="Disordered" evidence="1">
    <location>
        <begin position="1595"/>
        <end position="1629"/>
    </location>
</feature>
<feature type="region of interest" description="Disordered" evidence="1">
    <location>
        <begin position="202"/>
        <end position="236"/>
    </location>
</feature>
<feature type="compositionally biased region" description="Low complexity" evidence="1">
    <location>
        <begin position="1"/>
        <end position="17"/>
    </location>
</feature>
<feature type="compositionally biased region" description="Basic and acidic residues" evidence="1">
    <location>
        <begin position="1798"/>
        <end position="1811"/>
    </location>
</feature>
<feature type="compositionally biased region" description="Polar residues" evidence="1">
    <location>
        <begin position="393"/>
        <end position="410"/>
    </location>
</feature>
<feature type="compositionally biased region" description="Polar residues" evidence="1">
    <location>
        <begin position="1255"/>
        <end position="1266"/>
    </location>
</feature>
<dbReference type="VEuPathDB" id="FungiDB:VP01_420g4"/>
<dbReference type="OrthoDB" id="2507336at2759"/>
<feature type="region of interest" description="Disordered" evidence="1">
    <location>
        <begin position="1860"/>
        <end position="1879"/>
    </location>
</feature>
<feature type="compositionally biased region" description="Low complexity" evidence="1">
    <location>
        <begin position="112"/>
        <end position="126"/>
    </location>
</feature>
<feature type="region of interest" description="Disordered" evidence="1">
    <location>
        <begin position="353"/>
        <end position="410"/>
    </location>
</feature>
<feature type="compositionally biased region" description="Low complexity" evidence="1">
    <location>
        <begin position="1446"/>
        <end position="1465"/>
    </location>
</feature>
<feature type="region of interest" description="Disordered" evidence="1">
    <location>
        <begin position="660"/>
        <end position="704"/>
    </location>
</feature>
<feature type="region of interest" description="Disordered" evidence="1">
    <location>
        <begin position="1430"/>
        <end position="1465"/>
    </location>
</feature>
<feature type="compositionally biased region" description="Low complexity" evidence="1">
    <location>
        <begin position="262"/>
        <end position="279"/>
    </location>
</feature>
<proteinExistence type="predicted"/>
<feature type="compositionally biased region" description="Low complexity" evidence="1">
    <location>
        <begin position="30"/>
        <end position="44"/>
    </location>
</feature>
<dbReference type="Proteomes" id="UP000037035">
    <property type="component" value="Unassembled WGS sequence"/>
</dbReference>
<gene>
    <name evidence="3" type="ORF">VP01_420g4</name>
</gene>
<feature type="region of interest" description="Disordered" evidence="1">
    <location>
        <begin position="1114"/>
        <end position="1200"/>
    </location>
</feature>
<dbReference type="PROSITE" id="PS50003">
    <property type="entry name" value="PH_DOMAIN"/>
    <property type="match status" value="1"/>
</dbReference>
<evidence type="ECO:0000313" key="4">
    <source>
        <dbReference type="Proteomes" id="UP000037035"/>
    </source>
</evidence>
<dbReference type="PANTHER" id="PTHR48125:SF12">
    <property type="entry name" value="AT HOOK TRANSCRIPTION FACTOR FAMILY-RELATED"/>
    <property type="match status" value="1"/>
</dbReference>
<sequence length="2059" mass="224808">MLNSTRSNSSSSCSASSYIPNTSSRRTDSEASSSPHTNLSSSLLRTPATTDRTSFPIDPLSPPTSISQQSPISNHFKTSETVSQCSQNSSLLFGTSLIGDPDRNRKNNPTMSPQNNSNTQTLQSSSSRKRLPSFNFTPDDESIEELLKTLGYSPGQSRSNSLASRNIPSSSTTTAHLHQVDPESRPPVVMLDIEGREFSIHEHSLSPVSLPQTSERTELETQSSKTSNSKRRPLVQSVLSQRFQSGIQSTAPLALSPKPKHLSTPSSPSSPLSSSTSSLRASKHLDRYKESNQPVDQTKPVSLGTHSPNSLSPVFGKSNHLLTTPPGPGNTLGHPSLNRLPKKTSQLIQLFESSTNLSPSNKPNSTPPNKTTPSNRIQSSPHSNFSPPRLLAGSQTRGNSPQPPISSTQTKAASNFNLTDYSSCRSHSPQIKAAQLNLAEPSPRSPAASSVECLNLAMIPGPSITEQECQRLRRERRERIAMASKNHATPSAPRLLVDSQTSRLEAPSPMSDQFVKHRKSIASSLTSRISDVQVLHSGAIWYRNPQTNQWRQTRGILTNEAVYLMNENGEVDQHIPDQSIELNLSGCTSVESVRSKRSYGPEFNEPHLHILRIAWAEFDPRANSRTEYEEFLGCSRATQRADWVGAIWQAAHDLGGFVDQPDIPLRGNPSPQFQPNQVISSPPLSHPRESKIPSPALSPQECSPKLDPVALVDRSLSLDPVEARGPASVAPPAQPAFSSPQLKPPTTSAISSGTSEASTGTSNLQSELDRELAAVPQAANPQIHSPIQRLYSDAQATIIPESLDEICHADRDYPIDPNLKQIYTRPRSPELDIFAMLDRMSVSGSIHRNTAEFYDPPKPESCPLQQTQDIHNPQPIGTSAHADIDALEDTASQRHHSASRHSFHTIRPTSATGVHEQLPSSPRSSAVGSQSSRREHLSEVMPTTQPISSSQNRQSCATPTQQLTYSSPQVTPKPPASEGLHPPTTTRPARGAWSDTDRLSNQTDNILLASNPARAVQRDLRRILKTIERNDSYRAVESDSLGQYLDSIQNQLQNVAEKLRGHQMERESNFPVNESDEPTIADKVDYMLSLCNILLESQHKVSSAVEKNLQAHGVSISNRSAHTRSMRSNQNPSRRSSRVPSEPGMPGPAPLTPQPESSPDADGLPSPDRVESPPLPPLPDVNASEETIQNDPVEDPVSPPEVLPQVAIQEAGLSRIENLLVALLSRVDESAQRQQQELPPPLPDKGIGDAHFAGSQRSFSGTETQSDTLDLDADVALWKSRGKGVSTGDVAGGPWNDDQSHCFGQSVGHAPSVYPPTEAETHLSSDQPTPQVIPLMKRRTKLLAALQMNVRELLEDSKGCRRHTGMDHRLVRVTQCQSTNESQANSPNLHQQSLPIKINRLKILPTPKQLILTFNIVIGLLPLRQLKKRFDDSAPPPPPPKDDILVAPPASQAAASVRAPSRVPSRAISHQSAAVAPDPVVPVINPPPISPEELRNVVQEALQQHSTEQAPVLDEVVTLLRTQDQVNQASVLNQAEVSRYLTQLNTHLEGVIHKKNDEILQIGENVGRLEKQLAVLLDQSQQISSVIPLINEKMTSMSAPPPEQAPTSIDQPEEALNRAPEAEPPVEPQMDVDNGPDAPVDVSVHPQEGDALYPPVEGAEPHGMLITLMSKKPSVGYRINGPRARKISFGNKSLKGPRMPSGLSTVGKLWGGPVPAADRAARWGASTGGSLKRTPTKSSHVSENPGDVEAALSAVNPDDPVGQEALSQMDINEDDKTGTIALGISHILKFLRENTEKEELRRQKKEEEKAAKPQPAIPDEMEQRRAKIEELQLRREATLAEDKAKRKSAEHDRLLKKISEELEAKNAKEPEQEEEERKKRYEDAMTEVHNVLTTVESGVMAHLEDFKAQMFNEMKQTFEKVGELRDQKQQIQADIADMLSFMSKVRGGGPDVRDVFFILDGNLGMQCHRGISGLKDLWQAAGIQAPLPEEEDRRRAIRICLPSPRAIPVLTPTSLSAKAPNSTPAPASLGVSLASAHALLVDVKLFSFVSFLTLVFLYS</sequence>
<feature type="compositionally biased region" description="Polar residues" evidence="1">
    <location>
        <begin position="863"/>
        <end position="877"/>
    </location>
</feature>
<feature type="compositionally biased region" description="Low complexity" evidence="1">
    <location>
        <begin position="726"/>
        <end position="762"/>
    </location>
</feature>
<feature type="region of interest" description="Disordered" evidence="1">
    <location>
        <begin position="93"/>
        <end position="139"/>
    </location>
</feature>
<feature type="region of interest" description="Disordered" evidence="1">
    <location>
        <begin position="151"/>
        <end position="186"/>
    </location>
</feature>
<feature type="region of interest" description="Disordered" evidence="1">
    <location>
        <begin position="722"/>
        <end position="763"/>
    </location>
</feature>
<feature type="compositionally biased region" description="Polar residues" evidence="1">
    <location>
        <begin position="206"/>
        <end position="227"/>
    </location>
</feature>
<comment type="caution">
    <text evidence="3">The sequence shown here is derived from an EMBL/GenBank/DDBJ whole genome shotgun (WGS) entry which is preliminary data.</text>
</comment>
<dbReference type="STRING" id="27349.A0A0L6UQQ0"/>
<feature type="domain" description="PH" evidence="2">
    <location>
        <begin position="533"/>
        <end position="652"/>
    </location>
</feature>
<accession>A0A0L6UQQ0</accession>
<dbReference type="InterPro" id="IPR001849">
    <property type="entry name" value="PH_domain"/>
</dbReference>
<dbReference type="PANTHER" id="PTHR48125">
    <property type="entry name" value="LP07818P1"/>
    <property type="match status" value="1"/>
</dbReference>
<feature type="compositionally biased region" description="Low complexity" evidence="1">
    <location>
        <begin position="1126"/>
        <end position="1141"/>
    </location>
</feature>
<feature type="compositionally biased region" description="Polar residues" evidence="1">
    <location>
        <begin position="911"/>
        <end position="931"/>
    </location>
</feature>
<feature type="region of interest" description="Disordered" evidence="1">
    <location>
        <begin position="911"/>
        <end position="997"/>
    </location>
</feature>
<feature type="compositionally biased region" description="Polar residues" evidence="1">
    <location>
        <begin position="376"/>
        <end position="386"/>
    </location>
</feature>
<feature type="region of interest" description="Disordered" evidence="1">
    <location>
        <begin position="849"/>
        <end position="879"/>
    </location>
</feature>
<feature type="compositionally biased region" description="Polar residues" evidence="1">
    <location>
        <begin position="154"/>
        <end position="176"/>
    </location>
</feature>
<feature type="region of interest" description="Disordered" evidence="1">
    <location>
        <begin position="1"/>
        <end position="71"/>
    </location>
</feature>
<evidence type="ECO:0000259" key="2">
    <source>
        <dbReference type="PROSITE" id="PS50003"/>
    </source>
</evidence>
<feature type="region of interest" description="Disordered" evidence="1">
    <location>
        <begin position="1798"/>
        <end position="1823"/>
    </location>
</feature>
<evidence type="ECO:0000313" key="3">
    <source>
        <dbReference type="EMBL" id="KNZ50849.1"/>
    </source>
</evidence>
<feature type="compositionally biased region" description="Polar residues" evidence="1">
    <location>
        <begin position="941"/>
        <end position="970"/>
    </location>
</feature>
<evidence type="ECO:0000256" key="1">
    <source>
        <dbReference type="SAM" id="MobiDB-lite"/>
    </source>
</evidence>
<feature type="compositionally biased region" description="Polar residues" evidence="1">
    <location>
        <begin position="669"/>
        <end position="683"/>
    </location>
</feature>
<organism evidence="3 4">
    <name type="scientific">Puccinia sorghi</name>
    <dbReference type="NCBI Taxonomy" id="27349"/>
    <lineage>
        <taxon>Eukaryota</taxon>
        <taxon>Fungi</taxon>
        <taxon>Dikarya</taxon>
        <taxon>Basidiomycota</taxon>
        <taxon>Pucciniomycotina</taxon>
        <taxon>Pucciniomycetes</taxon>
        <taxon>Pucciniales</taxon>
        <taxon>Pucciniaceae</taxon>
        <taxon>Puccinia</taxon>
    </lineage>
</organism>
<name>A0A0L6UQQ0_9BASI</name>
<keyword evidence="4" id="KW-1185">Reference proteome</keyword>
<reference evidence="3 4" key="1">
    <citation type="submission" date="2015-08" db="EMBL/GenBank/DDBJ databases">
        <title>Next Generation Sequencing and Analysis of the Genome of Puccinia sorghi L Schw, the Causal Agent of Maize Common Rust.</title>
        <authorList>
            <person name="Rochi L."/>
            <person name="Burguener G."/>
            <person name="Darino M."/>
            <person name="Turjanski A."/>
            <person name="Kreff E."/>
            <person name="Dieguez M.J."/>
            <person name="Sacco F."/>
        </authorList>
    </citation>
    <scope>NUCLEOTIDE SEQUENCE [LARGE SCALE GENOMIC DNA]</scope>
    <source>
        <strain evidence="3 4">RO10H11247</strain>
    </source>
</reference>
<feature type="compositionally biased region" description="Low complexity" evidence="1">
    <location>
        <begin position="353"/>
        <end position="375"/>
    </location>
</feature>
<feature type="region of interest" description="Disordered" evidence="1">
    <location>
        <begin position="1231"/>
        <end position="1266"/>
    </location>
</feature>
<feature type="region of interest" description="Disordered" evidence="1">
    <location>
        <begin position="250"/>
        <end position="339"/>
    </location>
</feature>
<feature type="compositionally biased region" description="Pro residues" evidence="1">
    <location>
        <begin position="1143"/>
        <end position="1153"/>
    </location>
</feature>
<feature type="compositionally biased region" description="Polar residues" evidence="1">
    <location>
        <begin position="291"/>
        <end position="312"/>
    </location>
</feature>